<evidence type="ECO:0000313" key="9">
    <source>
        <dbReference type="EMBL" id="CAJ1370304.1"/>
    </source>
</evidence>
<comment type="caution">
    <text evidence="9">The sequence shown here is derived from an EMBL/GenBank/DDBJ whole genome shotgun (WGS) entry which is preliminary data.</text>
</comment>
<feature type="transmembrane region" description="Helical" evidence="7">
    <location>
        <begin position="497"/>
        <end position="515"/>
    </location>
</feature>
<reference evidence="9" key="1">
    <citation type="submission" date="2023-08" db="EMBL/GenBank/DDBJ databases">
        <authorList>
            <person name="Chen Y."/>
            <person name="Shah S."/>
            <person name="Dougan E. K."/>
            <person name="Thang M."/>
            <person name="Chan C."/>
        </authorList>
    </citation>
    <scope>NUCLEOTIDE SEQUENCE</scope>
</reference>
<feature type="domain" description="EF-hand" evidence="8">
    <location>
        <begin position="1106"/>
        <end position="1141"/>
    </location>
</feature>
<evidence type="ECO:0000313" key="10">
    <source>
        <dbReference type="Proteomes" id="UP001178507"/>
    </source>
</evidence>
<dbReference type="InterPro" id="IPR018247">
    <property type="entry name" value="EF_Hand_1_Ca_BS"/>
</dbReference>
<keyword evidence="3" id="KW-0677">Repeat</keyword>
<feature type="transmembrane region" description="Helical" evidence="7">
    <location>
        <begin position="97"/>
        <end position="115"/>
    </location>
</feature>
<dbReference type="Gene3D" id="1.10.238.10">
    <property type="entry name" value="EF-hand"/>
    <property type="match status" value="3"/>
</dbReference>
<dbReference type="Proteomes" id="UP001178507">
    <property type="component" value="Unassembled WGS sequence"/>
</dbReference>
<feature type="transmembrane region" description="Helical" evidence="7">
    <location>
        <begin position="38"/>
        <end position="58"/>
    </location>
</feature>
<dbReference type="FunFam" id="1.10.238.10:FF:000001">
    <property type="entry name" value="Calmodulin 1"/>
    <property type="match status" value="1"/>
</dbReference>
<evidence type="ECO:0000259" key="8">
    <source>
        <dbReference type="PROSITE" id="PS50222"/>
    </source>
</evidence>
<dbReference type="GO" id="GO:0016020">
    <property type="term" value="C:membrane"/>
    <property type="evidence" value="ECO:0007669"/>
    <property type="project" value="UniProtKB-SubCell"/>
</dbReference>
<dbReference type="InterPro" id="IPR002048">
    <property type="entry name" value="EF_hand_dom"/>
</dbReference>
<dbReference type="Pfam" id="PF13515">
    <property type="entry name" value="FUSC_2"/>
    <property type="match status" value="1"/>
</dbReference>
<feature type="transmembrane region" description="Helical" evidence="7">
    <location>
        <begin position="554"/>
        <end position="572"/>
    </location>
</feature>
<protein>
    <recommendedName>
        <fullName evidence="8">EF-hand domain-containing protein</fullName>
    </recommendedName>
</protein>
<dbReference type="Pfam" id="PF13499">
    <property type="entry name" value="EF-hand_7"/>
    <property type="match status" value="1"/>
</dbReference>
<feature type="transmembrane region" description="Helical" evidence="7">
    <location>
        <begin position="12"/>
        <end position="32"/>
    </location>
</feature>
<evidence type="ECO:0000256" key="1">
    <source>
        <dbReference type="ARBA" id="ARBA00004141"/>
    </source>
</evidence>
<dbReference type="AlphaFoldDB" id="A0AA36MFW4"/>
<dbReference type="CDD" id="cd00051">
    <property type="entry name" value="EFh"/>
    <property type="match status" value="1"/>
</dbReference>
<keyword evidence="5 7" id="KW-1133">Transmembrane helix</keyword>
<feature type="domain" description="EF-hand" evidence="8">
    <location>
        <begin position="1143"/>
        <end position="1176"/>
    </location>
</feature>
<evidence type="ECO:0000256" key="2">
    <source>
        <dbReference type="ARBA" id="ARBA00022692"/>
    </source>
</evidence>
<dbReference type="InterPro" id="IPR049453">
    <property type="entry name" value="Memb_transporter_dom"/>
</dbReference>
<proteinExistence type="predicted"/>
<evidence type="ECO:0000256" key="4">
    <source>
        <dbReference type="ARBA" id="ARBA00022837"/>
    </source>
</evidence>
<feature type="domain" description="EF-hand" evidence="8">
    <location>
        <begin position="989"/>
        <end position="1024"/>
    </location>
</feature>
<feature type="transmembrane region" description="Helical" evidence="7">
    <location>
        <begin position="638"/>
        <end position="660"/>
    </location>
</feature>
<evidence type="ECO:0000256" key="6">
    <source>
        <dbReference type="ARBA" id="ARBA00023136"/>
    </source>
</evidence>
<dbReference type="EMBL" id="CAUJNA010000007">
    <property type="protein sequence ID" value="CAJ1370304.1"/>
    <property type="molecule type" value="Genomic_DNA"/>
</dbReference>
<evidence type="ECO:0000256" key="5">
    <source>
        <dbReference type="ARBA" id="ARBA00022989"/>
    </source>
</evidence>
<name>A0AA36MFW4_9DINO</name>
<dbReference type="InterPro" id="IPR050145">
    <property type="entry name" value="Centrin_CML-like"/>
</dbReference>
<feature type="domain" description="EF-hand" evidence="8">
    <location>
        <begin position="1025"/>
        <end position="1060"/>
    </location>
</feature>
<feature type="transmembrane region" description="Helical" evidence="7">
    <location>
        <begin position="597"/>
        <end position="618"/>
    </location>
</feature>
<dbReference type="PANTHER" id="PTHR23050">
    <property type="entry name" value="CALCIUM BINDING PROTEIN"/>
    <property type="match status" value="1"/>
</dbReference>
<dbReference type="GO" id="GO:0005509">
    <property type="term" value="F:calcium ion binding"/>
    <property type="evidence" value="ECO:0007669"/>
    <property type="project" value="InterPro"/>
</dbReference>
<dbReference type="PROSITE" id="PS00018">
    <property type="entry name" value="EF_HAND_1"/>
    <property type="match status" value="2"/>
</dbReference>
<feature type="transmembrane region" description="Helical" evidence="7">
    <location>
        <begin position="152"/>
        <end position="175"/>
    </location>
</feature>
<feature type="domain" description="EF-hand" evidence="8">
    <location>
        <begin position="1070"/>
        <end position="1105"/>
    </location>
</feature>
<comment type="subcellular location">
    <subcellularLocation>
        <location evidence="1">Membrane</location>
        <topology evidence="1">Multi-pass membrane protein</topology>
    </subcellularLocation>
</comment>
<keyword evidence="2 7" id="KW-0812">Transmembrane</keyword>
<sequence>MDVGKIRQARAALAFRTACSVLICSILGTMLADTFKGSFLHSQAALAPIMAFLVPATLRGDTCRVSLTFVVSSFVFVPLGIAIGFLCYLIGGSQWRPWIVSLGVGFGSFLAVLWGTAAELIQQPRTLIVGSPVALILLLLTPALAFKQDDNVRLLLDTACLTAAVVVGCLMSLALSHLPFGVGAEPATRHVPARAARNAAALADMFEAVAIWQTPSTAALLRHRECRLRLLTASHGFRSACSSSAFELRPGLGAWENWESFADAAENCRLALQLKSGMLSLGFSPVAIKLWYQGHVGEAMRRSCFSAAAALRSSASRLASLAGAPPPAEVPSAPWLTSDHTTANDCQEAATLCRHAMDSYLDFWQRTYLNHTDTRWRQHLEEVMLKEMTSFETLDETPMQMYLSGRHHLKEDNAESWQLDAARLAGFDEASRLSACLVGVCNAAEAAAQMAELVAEGKEKEPRGQMRFSCHVGLRAWLQVPLSCRPWPAAFAKAKSFGFRVSVALITISLIFALVEPNAVWPSEQGPLWTLLTTALIITPVQGASLLRGLRRMAGTCIGSGLALASVALGAGKPDMRQLFAHEFMLVFALKFLEPELQYAGAVAFVTYAVVISGLFDLNNFDSLDWEANWIQLTGELALRRCCDVGMGVLVAAVVSIFVAPDRATDELRKREEEALRCAASVIQASARHLAWRAQGIERQESWTEMRKETWSSFEALNFAGDGLPGVADLLEDVRWESRWGVDGGMLILGGFLWLPCRSKSAPLRGRQCLEAVKELSRLLRTSHLLISVLEPGLGEDADRPLAHDSRVLEALGPEAADFNQLLDQVLSSASTSKCASLAELEERLHLLMQGCAASRQKAGGLIGPKALGGPRAAAALKLLQQCVQILAQVCKKMDAWFRKQTTWSARTLSQSERIATSREALNRLACENPTMLDELARWGGRELMEDVELEWAQKDKMIYLHVLNLRRRLKKTKVKSERAKKPVPLPPEDVMRIRGCFEAVDGDGTGQIYEAELGLAFQMIGMKLDAKELHEKFMKADLTGTGSLEWPEFLFLMSQYGSGKGLENSFTEERLSELRDVFNLFDEDGSGSLDAEELNFVLRSVGLAPSAKELERMIDEVDADGSGMIEWPEFLFLMSKNVVKPDEQLRFAFEFFDKGKEGKIQKHDFVSTMMTLSKDFTAEELEMMFEEAKFEDGDTEQLTYKEFVKIMMR</sequence>
<feature type="transmembrane region" description="Helical" evidence="7">
    <location>
        <begin position="127"/>
        <end position="146"/>
    </location>
</feature>
<keyword evidence="4" id="KW-0106">Calcium</keyword>
<dbReference type="SUPFAM" id="SSF47473">
    <property type="entry name" value="EF-hand"/>
    <property type="match status" value="2"/>
</dbReference>
<gene>
    <name evidence="9" type="ORF">EVOR1521_LOCUS897</name>
</gene>
<accession>A0AA36MFW4</accession>
<feature type="transmembrane region" description="Helical" evidence="7">
    <location>
        <begin position="65"/>
        <end position="91"/>
    </location>
</feature>
<dbReference type="InterPro" id="IPR011992">
    <property type="entry name" value="EF-hand-dom_pair"/>
</dbReference>
<keyword evidence="6 7" id="KW-0472">Membrane</keyword>
<dbReference type="SMART" id="SM00054">
    <property type="entry name" value="EFh"/>
    <property type="match status" value="5"/>
</dbReference>
<dbReference type="PROSITE" id="PS50222">
    <property type="entry name" value="EF_HAND_2"/>
    <property type="match status" value="5"/>
</dbReference>
<organism evidence="9 10">
    <name type="scientific">Effrenium voratum</name>
    <dbReference type="NCBI Taxonomy" id="2562239"/>
    <lineage>
        <taxon>Eukaryota</taxon>
        <taxon>Sar</taxon>
        <taxon>Alveolata</taxon>
        <taxon>Dinophyceae</taxon>
        <taxon>Suessiales</taxon>
        <taxon>Symbiodiniaceae</taxon>
        <taxon>Effrenium</taxon>
    </lineage>
</organism>
<evidence type="ECO:0000256" key="7">
    <source>
        <dbReference type="SAM" id="Phobius"/>
    </source>
</evidence>
<keyword evidence="10" id="KW-1185">Reference proteome</keyword>
<feature type="transmembrane region" description="Helical" evidence="7">
    <location>
        <begin position="527"/>
        <end position="547"/>
    </location>
</feature>
<evidence type="ECO:0000256" key="3">
    <source>
        <dbReference type="ARBA" id="ARBA00022737"/>
    </source>
</evidence>